<accession>A0ACC0MQX0</accession>
<reference evidence="1" key="1">
    <citation type="submission" date="2022-02" db="EMBL/GenBank/DDBJ databases">
        <title>Plant Genome Project.</title>
        <authorList>
            <person name="Zhang R.-G."/>
        </authorList>
    </citation>
    <scope>NUCLEOTIDE SEQUENCE</scope>
    <source>
        <strain evidence="1">AT1</strain>
    </source>
</reference>
<sequence length="75" mass="8533">MEEGFQRLRVVLKAVVQCLEALEVENSLRCHPIKPQFLKEKEVSDDVSITKSWAGNHPSMGKTRVVKIVNNDSRL</sequence>
<dbReference type="EMBL" id="CM046395">
    <property type="protein sequence ID" value="KAI8543300.1"/>
    <property type="molecule type" value="Genomic_DNA"/>
</dbReference>
<gene>
    <name evidence="1" type="ORF">RHMOL_Rhmol08G0205800</name>
</gene>
<evidence type="ECO:0000313" key="1">
    <source>
        <dbReference type="EMBL" id="KAI8543300.1"/>
    </source>
</evidence>
<organism evidence="1 2">
    <name type="scientific">Rhododendron molle</name>
    <name type="common">Chinese azalea</name>
    <name type="synonym">Azalea mollis</name>
    <dbReference type="NCBI Taxonomy" id="49168"/>
    <lineage>
        <taxon>Eukaryota</taxon>
        <taxon>Viridiplantae</taxon>
        <taxon>Streptophyta</taxon>
        <taxon>Embryophyta</taxon>
        <taxon>Tracheophyta</taxon>
        <taxon>Spermatophyta</taxon>
        <taxon>Magnoliopsida</taxon>
        <taxon>eudicotyledons</taxon>
        <taxon>Gunneridae</taxon>
        <taxon>Pentapetalae</taxon>
        <taxon>asterids</taxon>
        <taxon>Ericales</taxon>
        <taxon>Ericaceae</taxon>
        <taxon>Ericoideae</taxon>
        <taxon>Rhodoreae</taxon>
        <taxon>Rhododendron</taxon>
    </lineage>
</organism>
<comment type="caution">
    <text evidence="1">The sequence shown here is derived from an EMBL/GenBank/DDBJ whole genome shotgun (WGS) entry which is preliminary data.</text>
</comment>
<keyword evidence="2" id="KW-1185">Reference proteome</keyword>
<protein>
    <submittedName>
        <fullName evidence="1">Uncharacterized protein</fullName>
    </submittedName>
</protein>
<evidence type="ECO:0000313" key="2">
    <source>
        <dbReference type="Proteomes" id="UP001062846"/>
    </source>
</evidence>
<proteinExistence type="predicted"/>
<dbReference type="Proteomes" id="UP001062846">
    <property type="component" value="Chromosome 8"/>
</dbReference>
<name>A0ACC0MQX0_RHOML</name>